<feature type="compositionally biased region" description="Acidic residues" evidence="1">
    <location>
        <begin position="100"/>
        <end position="126"/>
    </location>
</feature>
<evidence type="ECO:0000256" key="1">
    <source>
        <dbReference type="SAM" id="MobiDB-lite"/>
    </source>
</evidence>
<name>A0A1R4EIV0_9GAMM</name>
<protein>
    <submittedName>
        <fullName evidence="2">Uncharacterized protein</fullName>
    </submittedName>
</protein>
<dbReference type="Proteomes" id="UP000188169">
    <property type="component" value="Unassembled WGS sequence"/>
</dbReference>
<organism evidence="2 3">
    <name type="scientific">Psychrobacter pasteurii</name>
    <dbReference type="NCBI Taxonomy" id="1945520"/>
    <lineage>
        <taxon>Bacteria</taxon>
        <taxon>Pseudomonadati</taxon>
        <taxon>Pseudomonadota</taxon>
        <taxon>Gammaproteobacteria</taxon>
        <taxon>Moraxellales</taxon>
        <taxon>Moraxellaceae</taxon>
        <taxon>Psychrobacter</taxon>
    </lineage>
</organism>
<dbReference type="STRING" id="1945520.A1019T_02392"/>
<dbReference type="EMBL" id="FUGD01000151">
    <property type="protein sequence ID" value="SJM38400.1"/>
    <property type="molecule type" value="Genomic_DNA"/>
</dbReference>
<accession>A0A1R4EIV0</accession>
<dbReference type="AlphaFoldDB" id="A0A1R4EIV0"/>
<evidence type="ECO:0000313" key="3">
    <source>
        <dbReference type="Proteomes" id="UP000188169"/>
    </source>
</evidence>
<reference evidence="3" key="1">
    <citation type="submission" date="2017-02" db="EMBL/GenBank/DDBJ databases">
        <authorList>
            <person name="Mornico D."/>
        </authorList>
    </citation>
    <scope>NUCLEOTIDE SEQUENCE [LARGE SCALE GENOMIC DNA]</scope>
</reference>
<proteinExistence type="predicted"/>
<keyword evidence="3" id="KW-1185">Reference proteome</keyword>
<feature type="region of interest" description="Disordered" evidence="1">
    <location>
        <begin position="99"/>
        <end position="126"/>
    </location>
</feature>
<sequence>MFSLSYSLGALSLRQSRGGSDRIQSRWQSGTEDILGFESTLPPNLDYNEFVKHPDVKTYMTSNQTINLPYPYADDMSTELKNSLPDLVLVNYLMAKEEGIPEDITEDTEDESTTGDEDNDLSEITD</sequence>
<evidence type="ECO:0000313" key="2">
    <source>
        <dbReference type="EMBL" id="SJM38400.1"/>
    </source>
</evidence>
<gene>
    <name evidence="2" type="ORF">A1019T_02392</name>
</gene>